<dbReference type="EMBL" id="CAVMJV010000076">
    <property type="protein sequence ID" value="CAK5089167.1"/>
    <property type="molecule type" value="Genomic_DNA"/>
</dbReference>
<organism evidence="1 2">
    <name type="scientific">Meloidogyne enterolobii</name>
    <name type="common">Root-knot nematode worm</name>
    <name type="synonym">Meloidogyne mayaguensis</name>
    <dbReference type="NCBI Taxonomy" id="390850"/>
    <lineage>
        <taxon>Eukaryota</taxon>
        <taxon>Metazoa</taxon>
        <taxon>Ecdysozoa</taxon>
        <taxon>Nematoda</taxon>
        <taxon>Chromadorea</taxon>
        <taxon>Rhabditida</taxon>
        <taxon>Tylenchina</taxon>
        <taxon>Tylenchomorpha</taxon>
        <taxon>Tylenchoidea</taxon>
        <taxon>Meloidogynidae</taxon>
        <taxon>Meloidogyninae</taxon>
        <taxon>Meloidogyne</taxon>
    </lineage>
</organism>
<proteinExistence type="predicted"/>
<accession>A0ACB1AF48</accession>
<evidence type="ECO:0000313" key="2">
    <source>
        <dbReference type="Proteomes" id="UP001497535"/>
    </source>
</evidence>
<comment type="caution">
    <text evidence="1">The sequence shown here is derived from an EMBL/GenBank/DDBJ whole genome shotgun (WGS) entry which is preliminary data.</text>
</comment>
<name>A0ACB1AF48_MELEN</name>
<dbReference type="Proteomes" id="UP001497535">
    <property type="component" value="Unassembled WGS sequence"/>
</dbReference>
<sequence>MGKARILLPMKMKKEYEKLTEEQKCGILVVFANNIRDVYGSIFPEEKGDNSLDDKKEDTILTRRHQK</sequence>
<protein>
    <submittedName>
        <fullName evidence="1">Uncharacterized protein</fullName>
    </submittedName>
</protein>
<keyword evidence="2" id="KW-1185">Reference proteome</keyword>
<reference evidence="1" key="1">
    <citation type="submission" date="2023-11" db="EMBL/GenBank/DDBJ databases">
        <authorList>
            <person name="Poullet M."/>
        </authorList>
    </citation>
    <scope>NUCLEOTIDE SEQUENCE</scope>
    <source>
        <strain evidence="1">E1834</strain>
    </source>
</reference>
<evidence type="ECO:0000313" key="1">
    <source>
        <dbReference type="EMBL" id="CAK5089167.1"/>
    </source>
</evidence>
<gene>
    <name evidence="1" type="ORF">MENTE1834_LOCUS36867</name>
</gene>